<dbReference type="EMBL" id="JAGQNX010000131">
    <property type="protein sequence ID" value="MCA9308668.1"/>
    <property type="molecule type" value="Genomic_DNA"/>
</dbReference>
<name>A0A955EDR0_UNCKA</name>
<evidence type="ECO:0000313" key="2">
    <source>
        <dbReference type="Proteomes" id="UP000740557"/>
    </source>
</evidence>
<reference evidence="1" key="1">
    <citation type="submission" date="2020-04" db="EMBL/GenBank/DDBJ databases">
        <authorList>
            <person name="Zhang T."/>
        </authorList>
    </citation>
    <scope>NUCLEOTIDE SEQUENCE</scope>
    <source>
        <strain evidence="1">HKST-UBA79</strain>
    </source>
</reference>
<dbReference type="AlphaFoldDB" id="A0A955EDR0"/>
<comment type="caution">
    <text evidence="1">The sequence shown here is derived from an EMBL/GenBank/DDBJ whole genome shotgun (WGS) entry which is preliminary data.</text>
</comment>
<feature type="non-terminal residue" evidence="1">
    <location>
        <position position="1"/>
    </location>
</feature>
<organism evidence="1 2">
    <name type="scientific">candidate division WWE3 bacterium</name>
    <dbReference type="NCBI Taxonomy" id="2053526"/>
    <lineage>
        <taxon>Bacteria</taxon>
        <taxon>Katanobacteria</taxon>
    </lineage>
</organism>
<dbReference type="Proteomes" id="UP000740557">
    <property type="component" value="Unassembled WGS sequence"/>
</dbReference>
<protein>
    <submittedName>
        <fullName evidence="1">Uncharacterized protein</fullName>
    </submittedName>
</protein>
<reference evidence="1" key="2">
    <citation type="journal article" date="2021" name="Microbiome">
        <title>Successional dynamics and alternative stable states in a saline activated sludge microbial community over 9 years.</title>
        <authorList>
            <person name="Wang Y."/>
            <person name="Ye J."/>
            <person name="Ju F."/>
            <person name="Liu L."/>
            <person name="Boyd J.A."/>
            <person name="Deng Y."/>
            <person name="Parks D.H."/>
            <person name="Jiang X."/>
            <person name="Yin X."/>
            <person name="Woodcroft B.J."/>
            <person name="Tyson G.W."/>
            <person name="Hugenholtz P."/>
            <person name="Polz M.F."/>
            <person name="Zhang T."/>
        </authorList>
    </citation>
    <scope>NUCLEOTIDE SEQUENCE</scope>
    <source>
        <strain evidence="1">HKST-UBA79</strain>
    </source>
</reference>
<accession>A0A955EDR0</accession>
<sequence length="75" mass="8605">SGEIDWHTGISADSISKKLQDPTYLETLNSNNVDYLFYYSKPNDNEYIRENFVTVFGNPIYTDSDVEIYSTVLSP</sequence>
<proteinExistence type="predicted"/>
<evidence type="ECO:0000313" key="1">
    <source>
        <dbReference type="EMBL" id="MCA9308668.1"/>
    </source>
</evidence>
<gene>
    <name evidence="1" type="ORF">KC980_04095</name>
</gene>